<sequence length="168" mass="19386">MTRTTHELSHPLQTSAPYQWEDVWPLYMIERATCPIHGGSSVKSDYELRTLQPRSRVIVIKPFRSPKDLVTISSNCYNRYCLKYNVLCESIKKGLDFRKVSSAYSGDMSHVSDFYALLLCGKSAAKLPHQVCHDRLISRKITFAASVRAIWDVGREFEKRRETKANRE</sequence>
<gene>
    <name evidence="1" type="ORF">AVEN_52345_1</name>
</gene>
<dbReference type="Proteomes" id="UP000499080">
    <property type="component" value="Unassembled WGS sequence"/>
</dbReference>
<reference evidence="1 2" key="1">
    <citation type="journal article" date="2019" name="Sci. Rep.">
        <title>Orb-weaving spider Araneus ventricosus genome elucidates the spidroin gene catalogue.</title>
        <authorList>
            <person name="Kono N."/>
            <person name="Nakamura H."/>
            <person name="Ohtoshi R."/>
            <person name="Moran D.A.P."/>
            <person name="Shinohara A."/>
            <person name="Yoshida Y."/>
            <person name="Fujiwara M."/>
            <person name="Mori M."/>
            <person name="Tomita M."/>
            <person name="Arakawa K."/>
        </authorList>
    </citation>
    <scope>NUCLEOTIDE SEQUENCE [LARGE SCALE GENOMIC DNA]</scope>
</reference>
<evidence type="ECO:0000313" key="2">
    <source>
        <dbReference type="Proteomes" id="UP000499080"/>
    </source>
</evidence>
<comment type="caution">
    <text evidence="1">The sequence shown here is derived from an EMBL/GenBank/DDBJ whole genome shotgun (WGS) entry which is preliminary data.</text>
</comment>
<organism evidence="1 2">
    <name type="scientific">Araneus ventricosus</name>
    <name type="common">Orbweaver spider</name>
    <name type="synonym">Epeira ventricosa</name>
    <dbReference type="NCBI Taxonomy" id="182803"/>
    <lineage>
        <taxon>Eukaryota</taxon>
        <taxon>Metazoa</taxon>
        <taxon>Ecdysozoa</taxon>
        <taxon>Arthropoda</taxon>
        <taxon>Chelicerata</taxon>
        <taxon>Arachnida</taxon>
        <taxon>Araneae</taxon>
        <taxon>Araneomorphae</taxon>
        <taxon>Entelegynae</taxon>
        <taxon>Araneoidea</taxon>
        <taxon>Araneidae</taxon>
        <taxon>Araneus</taxon>
    </lineage>
</organism>
<dbReference type="EMBL" id="BGPR01014608">
    <property type="protein sequence ID" value="GBN65945.1"/>
    <property type="molecule type" value="Genomic_DNA"/>
</dbReference>
<name>A0A4Y2QRW6_ARAVE</name>
<evidence type="ECO:0000313" key="1">
    <source>
        <dbReference type="EMBL" id="GBN65945.1"/>
    </source>
</evidence>
<keyword evidence="2" id="KW-1185">Reference proteome</keyword>
<dbReference type="AlphaFoldDB" id="A0A4Y2QRW6"/>
<protein>
    <submittedName>
        <fullName evidence="1">Uncharacterized protein</fullName>
    </submittedName>
</protein>
<accession>A0A4Y2QRW6</accession>
<proteinExistence type="predicted"/>